<keyword evidence="2" id="KW-1185">Reference proteome</keyword>
<dbReference type="AlphaFoldDB" id="A0A917V4F9"/>
<evidence type="ECO:0000313" key="2">
    <source>
        <dbReference type="Proteomes" id="UP000612956"/>
    </source>
</evidence>
<reference evidence="1" key="1">
    <citation type="journal article" date="2014" name="Int. J. Syst. Evol. Microbiol.">
        <title>Complete genome sequence of Corynebacterium casei LMG S-19264T (=DSM 44701T), isolated from a smear-ripened cheese.</title>
        <authorList>
            <consortium name="US DOE Joint Genome Institute (JGI-PGF)"/>
            <person name="Walter F."/>
            <person name="Albersmeier A."/>
            <person name="Kalinowski J."/>
            <person name="Ruckert C."/>
        </authorList>
    </citation>
    <scope>NUCLEOTIDE SEQUENCE</scope>
    <source>
        <strain evidence="1">CGMCC 4.7278</strain>
    </source>
</reference>
<name>A0A917V4F9_9NOCA</name>
<gene>
    <name evidence="1" type="ORF">GCM10011591_07590</name>
</gene>
<proteinExistence type="predicted"/>
<accession>A0A917V4F9</accession>
<dbReference type="Proteomes" id="UP000612956">
    <property type="component" value="Unassembled WGS sequence"/>
</dbReference>
<reference evidence="1" key="2">
    <citation type="submission" date="2020-09" db="EMBL/GenBank/DDBJ databases">
        <authorList>
            <person name="Sun Q."/>
            <person name="Zhou Y."/>
        </authorList>
    </citation>
    <scope>NUCLEOTIDE SEQUENCE</scope>
    <source>
        <strain evidence="1">CGMCC 4.7278</strain>
    </source>
</reference>
<evidence type="ECO:0000313" key="1">
    <source>
        <dbReference type="EMBL" id="GGK38406.1"/>
    </source>
</evidence>
<protein>
    <submittedName>
        <fullName evidence="1">Uncharacterized protein</fullName>
    </submittedName>
</protein>
<comment type="caution">
    <text evidence="1">The sequence shown here is derived from an EMBL/GenBank/DDBJ whole genome shotgun (WGS) entry which is preliminary data.</text>
</comment>
<sequence>MKSQIGDYMTMTDTTAWSAGDAVEYFAAAEEYLAEPTWPYTVERPSGLWRRRGPKWQYLSLIDWNWHESSIKDYTSPPIANLHPITGARAAELEADKDGCDIGRIILTTTIGPKGRLRPLSFEGDEVLSGFVMNSSIATVNGFQWLALSSTSIRVVRSGFISSKSKQMKRKVYCE</sequence>
<organism evidence="1 2">
    <name type="scientific">Nocardia camponoti</name>
    <dbReference type="NCBI Taxonomy" id="1616106"/>
    <lineage>
        <taxon>Bacteria</taxon>
        <taxon>Bacillati</taxon>
        <taxon>Actinomycetota</taxon>
        <taxon>Actinomycetes</taxon>
        <taxon>Mycobacteriales</taxon>
        <taxon>Nocardiaceae</taxon>
        <taxon>Nocardia</taxon>
    </lineage>
</organism>
<dbReference type="EMBL" id="BMMW01000001">
    <property type="protein sequence ID" value="GGK38406.1"/>
    <property type="molecule type" value="Genomic_DNA"/>
</dbReference>